<evidence type="ECO:0000256" key="3">
    <source>
        <dbReference type="ARBA" id="ARBA00022729"/>
    </source>
</evidence>
<feature type="chain" id="PRO_5015203648" evidence="6">
    <location>
        <begin position="18"/>
        <end position="855"/>
    </location>
</feature>
<dbReference type="EMBL" id="LHPG02000012">
    <property type="protein sequence ID" value="PRW45166.1"/>
    <property type="molecule type" value="Genomic_DNA"/>
</dbReference>
<name>A0A2P6TLN9_CHLSO</name>
<evidence type="ECO:0000256" key="5">
    <source>
        <dbReference type="ARBA" id="ARBA00023157"/>
    </source>
</evidence>
<feature type="domain" description="Peptidase C1A papain C-terminal" evidence="7">
    <location>
        <begin position="138"/>
        <end position="354"/>
    </location>
</feature>
<evidence type="ECO:0000259" key="8">
    <source>
        <dbReference type="SMART" id="SM00848"/>
    </source>
</evidence>
<dbReference type="InterPro" id="IPR001608">
    <property type="entry name" value="Ala_racemase_N"/>
</dbReference>
<dbReference type="Pfam" id="PF01168">
    <property type="entry name" value="Ala_racemase_N"/>
    <property type="match status" value="1"/>
</dbReference>
<dbReference type="InterPro" id="IPR000169">
    <property type="entry name" value="Pept_cys_AS"/>
</dbReference>
<evidence type="ECO:0000256" key="4">
    <source>
        <dbReference type="ARBA" id="ARBA00022801"/>
    </source>
</evidence>
<dbReference type="PROSITE" id="PS00139">
    <property type="entry name" value="THIOL_PROTEASE_CYS"/>
    <property type="match status" value="1"/>
</dbReference>
<dbReference type="InterPro" id="IPR025660">
    <property type="entry name" value="Pept_his_AS"/>
</dbReference>
<dbReference type="GO" id="GO:0008234">
    <property type="term" value="F:cysteine-type peptidase activity"/>
    <property type="evidence" value="ECO:0007669"/>
    <property type="project" value="InterPro"/>
</dbReference>
<dbReference type="InterPro" id="IPR038765">
    <property type="entry name" value="Papain-like_cys_pep_sf"/>
</dbReference>
<evidence type="ECO:0000313" key="10">
    <source>
        <dbReference type="Proteomes" id="UP000239899"/>
    </source>
</evidence>
<dbReference type="SUPFAM" id="SSF54001">
    <property type="entry name" value="Cysteine proteinases"/>
    <property type="match status" value="1"/>
</dbReference>
<dbReference type="Gene3D" id="2.40.37.10">
    <property type="entry name" value="Lyase, Ornithine Decarboxylase, Chain A, domain 1"/>
    <property type="match status" value="1"/>
</dbReference>
<accession>A0A2P6TLN9</accession>
<dbReference type="GO" id="GO:0006508">
    <property type="term" value="P:proteolysis"/>
    <property type="evidence" value="ECO:0007669"/>
    <property type="project" value="UniProtKB-KW"/>
</dbReference>
<dbReference type="FunFam" id="3.90.70.10:FF:000067">
    <property type="entry name" value="Senescence-specific cysteine protease"/>
    <property type="match status" value="1"/>
</dbReference>
<dbReference type="PRINTS" id="PR00705">
    <property type="entry name" value="PAPAIN"/>
</dbReference>
<keyword evidence="4" id="KW-0378">Hydrolase</keyword>
<keyword evidence="2" id="KW-0645">Protease</keyword>
<dbReference type="PANTHER" id="PTHR12411">
    <property type="entry name" value="CYSTEINE PROTEASE FAMILY C1-RELATED"/>
    <property type="match status" value="1"/>
</dbReference>
<dbReference type="OrthoDB" id="10253408at2759"/>
<feature type="domain" description="Cathepsin propeptide inhibitor" evidence="8">
    <location>
        <begin position="47"/>
        <end position="104"/>
    </location>
</feature>
<evidence type="ECO:0000313" key="9">
    <source>
        <dbReference type="EMBL" id="PRW45166.1"/>
    </source>
</evidence>
<dbReference type="SMART" id="SM00645">
    <property type="entry name" value="Pept_C1"/>
    <property type="match status" value="1"/>
</dbReference>
<organism evidence="9 10">
    <name type="scientific">Chlorella sorokiniana</name>
    <name type="common">Freshwater green alga</name>
    <dbReference type="NCBI Taxonomy" id="3076"/>
    <lineage>
        <taxon>Eukaryota</taxon>
        <taxon>Viridiplantae</taxon>
        <taxon>Chlorophyta</taxon>
        <taxon>core chlorophytes</taxon>
        <taxon>Trebouxiophyceae</taxon>
        <taxon>Chlorellales</taxon>
        <taxon>Chlorellaceae</taxon>
        <taxon>Chlorella clade</taxon>
        <taxon>Chlorella</taxon>
    </lineage>
</organism>
<protein>
    <submittedName>
        <fullName evidence="9">Xylem cysteine ase 1-like</fullName>
    </submittedName>
</protein>
<dbReference type="InterPro" id="IPR009006">
    <property type="entry name" value="Ala_racemase/Decarboxylase_C"/>
</dbReference>
<comment type="similarity">
    <text evidence="1">Belongs to the peptidase C1 family.</text>
</comment>
<reference evidence="9 10" key="1">
    <citation type="journal article" date="2018" name="Plant J.">
        <title>Genome sequences of Chlorella sorokiniana UTEX 1602 and Micractinium conductrix SAG 241.80: implications to maltose excretion by a green alga.</title>
        <authorList>
            <person name="Arriola M.B."/>
            <person name="Velmurugan N."/>
            <person name="Zhang Y."/>
            <person name="Plunkett M.H."/>
            <person name="Hondzo H."/>
            <person name="Barney B.M."/>
        </authorList>
    </citation>
    <scope>NUCLEOTIDE SEQUENCE [LARGE SCALE GENOMIC DNA]</scope>
    <source>
        <strain evidence="10">UTEX 1602</strain>
    </source>
</reference>
<evidence type="ECO:0000256" key="2">
    <source>
        <dbReference type="ARBA" id="ARBA00022670"/>
    </source>
</evidence>
<dbReference type="Gene3D" id="3.90.70.10">
    <property type="entry name" value="Cysteine proteinases"/>
    <property type="match status" value="1"/>
</dbReference>
<dbReference type="InterPro" id="IPR013201">
    <property type="entry name" value="Prot_inhib_I29"/>
</dbReference>
<dbReference type="Gene3D" id="3.20.20.10">
    <property type="entry name" value="Alanine racemase"/>
    <property type="match status" value="1"/>
</dbReference>
<feature type="signal peptide" evidence="6">
    <location>
        <begin position="1"/>
        <end position="17"/>
    </location>
</feature>
<dbReference type="InterPro" id="IPR000668">
    <property type="entry name" value="Peptidase_C1A_C"/>
</dbReference>
<dbReference type="InterPro" id="IPR039417">
    <property type="entry name" value="Peptidase_C1A_papain-like"/>
</dbReference>
<keyword evidence="3 6" id="KW-0732">Signal</keyword>
<sequence>MFKLLLLGLLAASLAAAAPVAVDQHDMHADSLELTAENALANPTLAFVRWQAAHGKSYKSTREAERRRGIFAANAAKVAAQNARTDSSLRLALNEFADLTWEEFASTRLGYKSAAKKQQSAANGPDPFSYADVDVADLPAAIDWRDKGAVTDVKNQGMCGSCWAFSAIGAVEGISAIRTGKLVSLSEQQLVDCDSEQNAGCGGGLMDWAFEYLVKNGGVDSEDDYSYWGYGLMCQRRKEADRHVVTIDGYEDVPANDGESLRKALAHQPVAVAVCASPAMQFYSSGVIGDDQCCQELNHGVLAVGYDTSSATPHYIVKNSWGDSWGEQGYFRLSAKSKDDRGACGVLTTASYPTKKGNTNPEVPSFCGYFGWTECPVHSSCVCNWNLFGLLCLNWGCDAAGAHRLRTHSTEQSAGGSSMAPRQLAAAVLAALCLGAAFGPLARAQLPTSDPQRLVDNLKFIKQEVLPDANTKVWLVMKWHAYGHGIRNLANAAAQGADGIALYYNSEAAEVVDAATAAGTAAPPMLRILPASFNQASEALKVGMNIQELMGPGNQENLTMAAEESGKTVPVHIYLYNHYSDPWGYNFTTSAELQELIDSLPANIDVKGVMMHLNGLEDSEKDGYLKRFFGVVCPVASALSAKGRRLAVHWADSGEIRRETPAGQKRMVMPADACKDATNIDYWVRPGWLGYGTDLDTNVALAAGTKPVMTWAAPVTAVEDKNGKKVATITVASPGRFPAPNWWGFADGYKPEYMDDGQPDVYVSINNKEYRLEATPQGSNPQTIQVDVTDAATPVQVGDSACLICEQRPLNSLSDDLGVFDYDTGLCINGWGPVNTDFCDCVPTKTECTDCPQES</sequence>
<keyword evidence="5" id="KW-1015">Disulfide bond</keyword>
<dbReference type="Pfam" id="PF08246">
    <property type="entry name" value="Inhibitor_I29"/>
    <property type="match status" value="1"/>
</dbReference>
<gene>
    <name evidence="9" type="ORF">C2E21_6114</name>
</gene>
<dbReference type="InterPro" id="IPR029066">
    <property type="entry name" value="PLP-binding_barrel"/>
</dbReference>
<dbReference type="SUPFAM" id="SSF51419">
    <property type="entry name" value="PLP-binding barrel"/>
    <property type="match status" value="1"/>
</dbReference>
<proteinExistence type="inferred from homology"/>
<comment type="caution">
    <text evidence="9">The sequence shown here is derived from an EMBL/GenBank/DDBJ whole genome shotgun (WGS) entry which is preliminary data.</text>
</comment>
<evidence type="ECO:0000256" key="1">
    <source>
        <dbReference type="ARBA" id="ARBA00008455"/>
    </source>
</evidence>
<dbReference type="SMART" id="SM00848">
    <property type="entry name" value="Inhibitor_I29"/>
    <property type="match status" value="1"/>
</dbReference>
<evidence type="ECO:0000256" key="6">
    <source>
        <dbReference type="SAM" id="SignalP"/>
    </source>
</evidence>
<dbReference type="CDD" id="cd02248">
    <property type="entry name" value="Peptidase_C1A"/>
    <property type="match status" value="1"/>
</dbReference>
<keyword evidence="10" id="KW-1185">Reference proteome</keyword>
<evidence type="ECO:0000259" key="7">
    <source>
        <dbReference type="SMART" id="SM00645"/>
    </source>
</evidence>
<dbReference type="AlphaFoldDB" id="A0A2P6TLN9"/>
<dbReference type="STRING" id="3076.A0A2P6TLN9"/>
<dbReference type="InterPro" id="IPR013128">
    <property type="entry name" value="Peptidase_C1A"/>
</dbReference>
<dbReference type="Proteomes" id="UP000239899">
    <property type="component" value="Unassembled WGS sequence"/>
</dbReference>
<dbReference type="PROSITE" id="PS00639">
    <property type="entry name" value="THIOL_PROTEASE_HIS"/>
    <property type="match status" value="1"/>
</dbReference>
<dbReference type="Pfam" id="PF00112">
    <property type="entry name" value="Peptidase_C1"/>
    <property type="match status" value="1"/>
</dbReference>